<dbReference type="GO" id="GO:0004372">
    <property type="term" value="F:glycine hydroxymethyltransferase activity"/>
    <property type="evidence" value="ECO:0007669"/>
    <property type="project" value="UniProtKB-UniRule"/>
</dbReference>
<comment type="caution">
    <text evidence="3">Lacks conserved residue(s) required for the propagation of feature annotation.</text>
</comment>
<keyword evidence="3" id="KW-0554">One-carbon metabolism</keyword>
<organism evidence="6">
    <name type="scientific">uncultured bacterium</name>
    <name type="common">gcode 4</name>
    <dbReference type="NCBI Taxonomy" id="1234023"/>
    <lineage>
        <taxon>Bacteria</taxon>
        <taxon>environmental samples</taxon>
    </lineage>
</organism>
<dbReference type="InterPro" id="IPR039429">
    <property type="entry name" value="SHMT-like_dom"/>
</dbReference>
<evidence type="ECO:0000259" key="5">
    <source>
        <dbReference type="Pfam" id="PF00464"/>
    </source>
</evidence>
<comment type="similarity">
    <text evidence="3">Belongs to the SHMT family.</text>
</comment>
<dbReference type="GO" id="GO:0035999">
    <property type="term" value="P:tetrahydrofolate interconversion"/>
    <property type="evidence" value="ECO:0007669"/>
    <property type="project" value="UniProtKB-UniRule"/>
</dbReference>
<dbReference type="EC" id="2.1.2.1" evidence="3"/>
<comment type="caution">
    <text evidence="6">The sequence shown here is derived from an EMBL/GenBank/DDBJ whole genome shotgun (WGS) entry which is preliminary data.</text>
</comment>
<reference evidence="6" key="1">
    <citation type="journal article" date="2012" name="Science">
        <title>Fermentation, hydrogen, and sulfur metabolism in multiple uncultivated bacterial phyla.</title>
        <authorList>
            <person name="Wrighton K.C."/>
            <person name="Thomas B.C."/>
            <person name="Sharon I."/>
            <person name="Miller C.S."/>
            <person name="Castelle C.J."/>
            <person name="VerBerkmoes N.C."/>
            <person name="Wilkins M.J."/>
            <person name="Hettich R.L."/>
            <person name="Lipton M.S."/>
            <person name="Williams K.H."/>
            <person name="Long P.E."/>
            <person name="Banfield J.F."/>
        </authorList>
    </citation>
    <scope>NUCLEOTIDE SEQUENCE [LARGE SCALE GENOMIC DNA]</scope>
</reference>
<dbReference type="PANTHER" id="PTHR11680:SF35">
    <property type="entry name" value="SERINE HYDROXYMETHYLTRANSFERASE 1"/>
    <property type="match status" value="1"/>
</dbReference>
<feature type="binding site" evidence="3">
    <location>
        <begin position="121"/>
        <end position="123"/>
    </location>
    <ligand>
        <name>(6S)-5,6,7,8-tetrahydrofolate</name>
        <dbReference type="ChEBI" id="CHEBI:57453"/>
    </ligand>
</feature>
<dbReference type="Gene3D" id="3.40.640.10">
    <property type="entry name" value="Type I PLP-dependent aspartate aminotransferase-like (Major domain)"/>
    <property type="match status" value="1"/>
</dbReference>
<dbReference type="InterPro" id="IPR015422">
    <property type="entry name" value="PyrdxlP-dep_Trfase_small"/>
</dbReference>
<dbReference type="UniPathway" id="UPA00193"/>
<comment type="catalytic activity">
    <reaction evidence="3">
        <text>(6R)-5,10-methylene-5,6,7,8-tetrahydrofolate + glycine + H2O = (6S)-5,6,7,8-tetrahydrofolate + L-serine</text>
        <dbReference type="Rhea" id="RHEA:15481"/>
        <dbReference type="ChEBI" id="CHEBI:15377"/>
        <dbReference type="ChEBI" id="CHEBI:15636"/>
        <dbReference type="ChEBI" id="CHEBI:33384"/>
        <dbReference type="ChEBI" id="CHEBI:57305"/>
        <dbReference type="ChEBI" id="CHEBI:57453"/>
        <dbReference type="EC" id="2.1.2.1"/>
    </reaction>
</comment>
<comment type="pathway">
    <text evidence="3">Amino-acid biosynthesis; glycine biosynthesis; glycine from L-serine: step 1/1.</text>
</comment>
<sequence length="413" mass="49198">MSYIEKFDKELFNFIEDERIRQENEIELIASENYVSEAVMEAAGSILTNKYSEWYPWKRYYAWQINIDKIENLAINRAKEIFGAEYVNVQPLSGSPANLAVYMAVLNPWDTVLWMSLDQWGHLSHWHPLNFSWLLYNIVWYNLDKETELIDMDEVEKLAILHKPKMIIAWFSAYSRNLDWKRFREIADKVWAVLMADIAHIAWLIAWGVLENPVSYCDIVTTTTHKTLRWPRGAIIMSKDEFWPKIARAVFPWVQGWPHENLIAAKAIAFKEALDDNFKKYSRQVIDNARLLSDELKNYWFRIISWWTDNHLILIDVFWSFWISWKDAEITLEKVWISCNKNMIPYDPRKPLDPSGIRIWTPAITTRWMKENEMKIVAKIIFEAIKNSGNEERLKELKNEIKMLCEKFPIYNK</sequence>
<proteinExistence type="inferred from homology"/>
<dbReference type="PANTHER" id="PTHR11680">
    <property type="entry name" value="SERINE HYDROXYMETHYLTRANSFERASE"/>
    <property type="match status" value="1"/>
</dbReference>
<feature type="binding site" evidence="3">
    <location>
        <position position="241"/>
    </location>
    <ligand>
        <name>(6S)-5,6,7,8-tetrahydrofolate</name>
        <dbReference type="ChEBI" id="CHEBI:57453"/>
    </ligand>
</feature>
<dbReference type="InterPro" id="IPR001085">
    <property type="entry name" value="Ser_HO-MeTrfase"/>
</dbReference>
<protein>
    <recommendedName>
        <fullName evidence="3">Serine hydroxymethyltransferase</fullName>
        <shortName evidence="3">SHMT</shortName>
        <shortName evidence="3">Serine methylase</shortName>
        <ecNumber evidence="3">2.1.2.1</ecNumber>
    </recommendedName>
</protein>
<dbReference type="GO" id="GO:0005829">
    <property type="term" value="C:cytosol"/>
    <property type="evidence" value="ECO:0007669"/>
    <property type="project" value="TreeGrafter"/>
</dbReference>
<keyword evidence="3" id="KW-0808">Transferase</keyword>
<evidence type="ECO:0000313" key="6">
    <source>
        <dbReference type="EMBL" id="EKE26756.1"/>
    </source>
</evidence>
<dbReference type="AlphaFoldDB" id="K2F6N9"/>
<dbReference type="GO" id="GO:0019264">
    <property type="term" value="P:glycine biosynthetic process from serine"/>
    <property type="evidence" value="ECO:0007669"/>
    <property type="project" value="UniProtKB-UniRule"/>
</dbReference>
<comment type="cofactor">
    <cofactor evidence="1 3 4">
        <name>pyridoxal 5'-phosphate</name>
        <dbReference type="ChEBI" id="CHEBI:597326"/>
    </cofactor>
</comment>
<dbReference type="Gene3D" id="3.90.1150.10">
    <property type="entry name" value="Aspartate Aminotransferase, domain 1"/>
    <property type="match status" value="1"/>
</dbReference>
<feature type="domain" description="Serine hydroxymethyltransferase-like" evidence="5">
    <location>
        <begin position="4"/>
        <end position="381"/>
    </location>
</feature>
<keyword evidence="2 3" id="KW-0663">Pyridoxal phosphate</keyword>
<dbReference type="PIRSF" id="PIRSF000412">
    <property type="entry name" value="SHMT"/>
    <property type="match status" value="1"/>
</dbReference>
<comment type="pathway">
    <text evidence="3">One-carbon metabolism; tetrahydrofolate interconversion.</text>
</comment>
<accession>K2F6N9</accession>
<dbReference type="Pfam" id="PF00464">
    <property type="entry name" value="SHMT"/>
    <property type="match status" value="1"/>
</dbReference>
<dbReference type="NCBIfam" id="NF000586">
    <property type="entry name" value="PRK00011.1"/>
    <property type="match status" value="1"/>
</dbReference>
<feature type="site" description="Plays an important role in substrate specificity" evidence="3">
    <location>
        <position position="225"/>
    </location>
</feature>
<dbReference type="SUPFAM" id="SSF53383">
    <property type="entry name" value="PLP-dependent transferases"/>
    <property type="match status" value="1"/>
</dbReference>
<keyword evidence="3" id="KW-0028">Amino-acid biosynthesis</keyword>
<dbReference type="CDD" id="cd00378">
    <property type="entry name" value="SHMT"/>
    <property type="match status" value="1"/>
</dbReference>
<dbReference type="EMBL" id="AMFJ01000675">
    <property type="protein sequence ID" value="EKE26756.1"/>
    <property type="molecule type" value="Genomic_DNA"/>
</dbReference>
<name>K2F6N9_9BACT</name>
<dbReference type="InterPro" id="IPR049943">
    <property type="entry name" value="Ser_HO-MeTrfase-like"/>
</dbReference>
<dbReference type="HAMAP" id="MF_00051">
    <property type="entry name" value="SHMT"/>
    <property type="match status" value="1"/>
</dbReference>
<dbReference type="InterPro" id="IPR015424">
    <property type="entry name" value="PyrdxlP-dep_Trfase"/>
</dbReference>
<comment type="subcellular location">
    <subcellularLocation>
        <location evidence="3">Cytoplasm</location>
    </subcellularLocation>
</comment>
<feature type="binding site" evidence="3">
    <location>
        <position position="117"/>
    </location>
    <ligand>
        <name>(6S)-5,6,7,8-tetrahydrofolate</name>
        <dbReference type="ChEBI" id="CHEBI:57453"/>
    </ligand>
</feature>
<dbReference type="InterPro" id="IPR015421">
    <property type="entry name" value="PyrdxlP-dep_Trfase_major"/>
</dbReference>
<evidence type="ECO:0000256" key="3">
    <source>
        <dbReference type="HAMAP-Rule" id="MF_00051"/>
    </source>
</evidence>
<evidence type="ECO:0000256" key="1">
    <source>
        <dbReference type="ARBA" id="ARBA00001933"/>
    </source>
</evidence>
<evidence type="ECO:0000256" key="4">
    <source>
        <dbReference type="PIRSR" id="PIRSR000412-50"/>
    </source>
</evidence>
<dbReference type="UniPathway" id="UPA00288">
    <property type="reaction ID" value="UER01023"/>
</dbReference>
<gene>
    <name evidence="3" type="primary">glyA</name>
    <name evidence="6" type="ORF">ACD_4C00159G0001</name>
</gene>
<comment type="subunit">
    <text evidence="3">Homodimer.</text>
</comment>
<keyword evidence="3" id="KW-0963">Cytoplasm</keyword>
<evidence type="ECO:0000256" key="2">
    <source>
        <dbReference type="ARBA" id="ARBA00022898"/>
    </source>
</evidence>
<feature type="modified residue" description="N6-(pyridoxal phosphate)lysine" evidence="3 4">
    <location>
        <position position="226"/>
    </location>
</feature>
<dbReference type="GO" id="GO:0030170">
    <property type="term" value="F:pyridoxal phosphate binding"/>
    <property type="evidence" value="ECO:0007669"/>
    <property type="project" value="UniProtKB-UniRule"/>
</dbReference>
<comment type="function">
    <text evidence="3">Catalyzes the reversible interconversion of serine and glycine with tetrahydrofolate (THF) serving as the one-carbon carrier. This reaction serves as the major source of one-carbon groups required for the biosynthesis of purines, thymidylate, methionine, and other important biomolecules. Also exhibits THF-independent aldolase activity toward beta-hydroxyamino acids, producing glycine and aldehydes, via a retro-aldol mechanism.</text>
</comment>